<dbReference type="RefSeq" id="WP_343872087.1">
    <property type="nucleotide sequence ID" value="NZ_BAAAIX010000004.1"/>
</dbReference>
<dbReference type="Pfam" id="PF13350">
    <property type="entry name" value="Y_phosphatase3"/>
    <property type="match status" value="1"/>
</dbReference>
<evidence type="ECO:0000256" key="1">
    <source>
        <dbReference type="SAM" id="MobiDB-lite"/>
    </source>
</evidence>
<organism evidence="3 4">
    <name type="scientific">Luteococcus peritonei</name>
    <dbReference type="NCBI Taxonomy" id="88874"/>
    <lineage>
        <taxon>Bacteria</taxon>
        <taxon>Bacillati</taxon>
        <taxon>Actinomycetota</taxon>
        <taxon>Actinomycetes</taxon>
        <taxon>Propionibacteriales</taxon>
        <taxon>Propionibacteriaceae</taxon>
        <taxon>Luteococcus</taxon>
    </lineage>
</organism>
<dbReference type="PROSITE" id="PS00383">
    <property type="entry name" value="TYR_PHOSPHATASE_1"/>
    <property type="match status" value="1"/>
</dbReference>
<dbReference type="InterPro" id="IPR026893">
    <property type="entry name" value="Tyr/Ser_Pase_IphP-type"/>
</dbReference>
<evidence type="ECO:0000313" key="4">
    <source>
        <dbReference type="Proteomes" id="UP001597326"/>
    </source>
</evidence>
<reference evidence="4" key="1">
    <citation type="journal article" date="2019" name="Int. J. Syst. Evol. Microbiol.">
        <title>The Global Catalogue of Microorganisms (GCM) 10K type strain sequencing project: providing services to taxonomists for standard genome sequencing and annotation.</title>
        <authorList>
            <consortium name="The Broad Institute Genomics Platform"/>
            <consortium name="The Broad Institute Genome Sequencing Center for Infectious Disease"/>
            <person name="Wu L."/>
            <person name="Ma J."/>
        </authorList>
    </citation>
    <scope>NUCLEOTIDE SEQUENCE [LARGE SCALE GENOMIC DNA]</scope>
    <source>
        <strain evidence="4">CAIM 431</strain>
    </source>
</reference>
<dbReference type="SUPFAM" id="SSF52799">
    <property type="entry name" value="(Phosphotyrosine protein) phosphatases II"/>
    <property type="match status" value="1"/>
</dbReference>
<dbReference type="PROSITE" id="PS50056">
    <property type="entry name" value="TYR_PHOSPHATASE_2"/>
    <property type="match status" value="1"/>
</dbReference>
<accession>A0ABW4RYH3</accession>
<feature type="region of interest" description="Disordered" evidence="1">
    <location>
        <begin position="1"/>
        <end position="26"/>
    </location>
</feature>
<evidence type="ECO:0000313" key="3">
    <source>
        <dbReference type="EMBL" id="MFD1890764.1"/>
    </source>
</evidence>
<keyword evidence="4" id="KW-1185">Reference proteome</keyword>
<feature type="compositionally biased region" description="Basic residues" evidence="1">
    <location>
        <begin position="13"/>
        <end position="25"/>
    </location>
</feature>
<sequence length="294" mass="31568">MPNLRDLGGLPGRKGRTRFGRVARGPRRESLDATGWRGAAAWGLRTIIDLRCDYEIGSQDGDPVAWIPDTVTVVQAPTEDHEDPAFQQTCFPILDSPAYWPHNLRLLPDLVRGTLEAIAEEEPGVLVHCSAGRDRTGMVSAILLANAGVAPEVIADDHELSVRAMAGRASHAPTYDAQTTWGEQEIDEWVDTTRPLVIWFARDVPGHLDALGLGDATGQAALTTAGLNSQWLSAPAEACVLAAAAAPSRPWCESSLPPRDHCRTGTRHRVPPGPGALQALRGRSGAWRPGIAAR</sequence>
<dbReference type="InterPro" id="IPR029021">
    <property type="entry name" value="Prot-tyrosine_phosphatase-like"/>
</dbReference>
<dbReference type="InterPro" id="IPR000387">
    <property type="entry name" value="Tyr_Pase_dom"/>
</dbReference>
<name>A0ABW4RYH3_9ACTN</name>
<dbReference type="InterPro" id="IPR016130">
    <property type="entry name" value="Tyr_Pase_AS"/>
</dbReference>
<dbReference type="Proteomes" id="UP001597326">
    <property type="component" value="Unassembled WGS sequence"/>
</dbReference>
<feature type="domain" description="Tyrosine specific protein phosphatases" evidence="2">
    <location>
        <begin position="105"/>
        <end position="149"/>
    </location>
</feature>
<gene>
    <name evidence="3" type="ORF">ACFSCS_11310</name>
</gene>
<comment type="caution">
    <text evidence="3">The sequence shown here is derived from an EMBL/GenBank/DDBJ whole genome shotgun (WGS) entry which is preliminary data.</text>
</comment>
<proteinExistence type="predicted"/>
<dbReference type="Gene3D" id="3.90.190.10">
    <property type="entry name" value="Protein tyrosine phosphatase superfamily"/>
    <property type="match status" value="1"/>
</dbReference>
<dbReference type="EMBL" id="JBHUFZ010000025">
    <property type="protein sequence ID" value="MFD1890764.1"/>
    <property type="molecule type" value="Genomic_DNA"/>
</dbReference>
<protein>
    <submittedName>
        <fullName evidence="3">Tyrosine-protein phosphatase</fullName>
    </submittedName>
</protein>
<evidence type="ECO:0000259" key="2">
    <source>
        <dbReference type="PROSITE" id="PS50056"/>
    </source>
</evidence>